<dbReference type="SUPFAM" id="SSF55826">
    <property type="entry name" value="YbaK/ProRS associated domain"/>
    <property type="match status" value="1"/>
</dbReference>
<dbReference type="AlphaFoldDB" id="A0AB73IA63"/>
<evidence type="ECO:0000259" key="1">
    <source>
        <dbReference type="Pfam" id="PF04073"/>
    </source>
</evidence>
<dbReference type="Pfam" id="PF04073">
    <property type="entry name" value="tRNA_edit"/>
    <property type="match status" value="1"/>
</dbReference>
<gene>
    <name evidence="2" type="ORF">J2793_002267</name>
</gene>
<dbReference type="Gene3D" id="3.90.960.10">
    <property type="entry name" value="YbaK/aminoacyl-tRNA synthetase-associated domain"/>
    <property type="match status" value="1"/>
</dbReference>
<accession>A0AB73IA63</accession>
<dbReference type="EMBL" id="JAURTK010000002">
    <property type="protein sequence ID" value="MDP9646834.1"/>
    <property type="molecule type" value="Genomic_DNA"/>
</dbReference>
<feature type="domain" description="YbaK/aminoacyl-tRNA synthetase-associated" evidence="1">
    <location>
        <begin position="25"/>
        <end position="141"/>
    </location>
</feature>
<dbReference type="PANTHER" id="PTHR30411:SF1">
    <property type="entry name" value="CYTOPLASMIC PROTEIN"/>
    <property type="match status" value="1"/>
</dbReference>
<dbReference type="Proteomes" id="UP001229486">
    <property type="component" value="Unassembled WGS sequence"/>
</dbReference>
<comment type="caution">
    <text evidence="2">The sequence shown here is derived from an EMBL/GenBank/DDBJ whole genome shotgun (WGS) entry which is preliminary data.</text>
</comment>
<proteinExistence type="predicted"/>
<dbReference type="PANTHER" id="PTHR30411">
    <property type="entry name" value="CYTOPLASMIC PROTEIN"/>
    <property type="match status" value="1"/>
</dbReference>
<dbReference type="GO" id="GO:0002161">
    <property type="term" value="F:aminoacyl-tRNA deacylase activity"/>
    <property type="evidence" value="ECO:0007669"/>
    <property type="project" value="InterPro"/>
</dbReference>
<sequence>MSLQSVRTFLSQHAPDLEILEKQTSTATVAEAADAHGVSPGQIAKTLSLWLKDEVILLVLGGDAKIDNRKFKDQFKGKARMLNAEEVVEWTSHPVGGVCPFGLPREMKVFADVTLKKFDVVLPAAGATNAALRIAPQRLIELVRAEWVDVAQAQALAV</sequence>
<organism evidence="2 3">
    <name type="scientific">Paraburkholderia caledonica</name>
    <dbReference type="NCBI Taxonomy" id="134536"/>
    <lineage>
        <taxon>Bacteria</taxon>
        <taxon>Pseudomonadati</taxon>
        <taxon>Pseudomonadota</taxon>
        <taxon>Betaproteobacteria</taxon>
        <taxon>Burkholderiales</taxon>
        <taxon>Burkholderiaceae</taxon>
        <taxon>Paraburkholderia</taxon>
    </lineage>
</organism>
<dbReference type="InterPro" id="IPR007214">
    <property type="entry name" value="YbaK/aa-tRNA-synth-assoc-dom"/>
</dbReference>
<dbReference type="RefSeq" id="WP_204521029.1">
    <property type="nucleotide sequence ID" value="NZ_JAURTK010000002.1"/>
</dbReference>
<evidence type="ECO:0000313" key="2">
    <source>
        <dbReference type="EMBL" id="MDP9646834.1"/>
    </source>
</evidence>
<dbReference type="InterPro" id="IPR036754">
    <property type="entry name" value="YbaK/aa-tRNA-synt-asso_dom_sf"/>
</dbReference>
<protein>
    <submittedName>
        <fullName evidence="2">Prolyl-tRNA editing enzyme YbaK/EbsC (Cys-tRNA(Pro) deacylase)</fullName>
    </submittedName>
</protein>
<name>A0AB73IA63_9BURK</name>
<reference evidence="2" key="1">
    <citation type="submission" date="2023-07" db="EMBL/GenBank/DDBJ databases">
        <title>Sorghum-associated microbial communities from plants grown in Nebraska, USA.</title>
        <authorList>
            <person name="Schachtman D."/>
        </authorList>
    </citation>
    <scope>NUCLEOTIDE SEQUENCE</scope>
    <source>
        <strain evidence="2">DS1061</strain>
    </source>
</reference>
<evidence type="ECO:0000313" key="3">
    <source>
        <dbReference type="Proteomes" id="UP001229486"/>
    </source>
</evidence>
<dbReference type="CDD" id="cd04333">
    <property type="entry name" value="ProX_deacylase"/>
    <property type="match status" value="1"/>
</dbReference>